<keyword evidence="3" id="KW-1185">Reference proteome</keyword>
<comment type="caution">
    <text evidence="2">The sequence shown here is derived from an EMBL/GenBank/DDBJ whole genome shotgun (WGS) entry which is preliminary data.</text>
</comment>
<evidence type="ECO:0000313" key="2">
    <source>
        <dbReference type="EMBL" id="PZG00903.1"/>
    </source>
</evidence>
<dbReference type="PANTHER" id="PTHR43156:SF2">
    <property type="entry name" value="STAGE II SPORULATION PROTEIN E"/>
    <property type="match status" value="1"/>
</dbReference>
<dbReference type="OrthoDB" id="7943561at2"/>
<dbReference type="EMBL" id="POTX01000003">
    <property type="protein sequence ID" value="PZG00903.1"/>
    <property type="molecule type" value="Genomic_DNA"/>
</dbReference>
<gene>
    <name evidence="2" type="ORF">C1I93_01110</name>
</gene>
<dbReference type="PANTHER" id="PTHR43156">
    <property type="entry name" value="STAGE II SPORULATION PROTEIN E-RELATED"/>
    <property type="match status" value="1"/>
</dbReference>
<dbReference type="Pfam" id="PF07228">
    <property type="entry name" value="SpoIIE"/>
    <property type="match status" value="1"/>
</dbReference>
<dbReference type="InterPro" id="IPR001932">
    <property type="entry name" value="PPM-type_phosphatase-like_dom"/>
</dbReference>
<dbReference type="InterPro" id="IPR036457">
    <property type="entry name" value="PPM-type-like_dom_sf"/>
</dbReference>
<sequence>MGTEPATSTVLSGGSRTLLSYRRQLARERHISHVLQHAIQPASSVVGDLAGLRVAVRCRAADPVLRIGGDWYLVLPLANGDLVMAVGDVVGHGLRAVEAMIGLRYAMAAYAVEGHPPAMILSHLNTLLIGAGNATTATAVVATFRPSTGQIVWAGAGHPPLLLADRRRVVPLPSPAGPLLGAFSAPQYAQEARQLLSGDSLLLYTDGMIKRGNFDHGIELLADQLVGLDAHPAAILDRLDFGAARDDACALLAQRLR</sequence>
<dbReference type="Gene3D" id="3.60.40.10">
    <property type="entry name" value="PPM-type phosphatase domain"/>
    <property type="match status" value="1"/>
</dbReference>
<dbReference type="AlphaFoldDB" id="A0A2W2CQN4"/>
<accession>A0A2W2CQN4</accession>
<evidence type="ECO:0000313" key="3">
    <source>
        <dbReference type="Proteomes" id="UP000248627"/>
    </source>
</evidence>
<proteinExistence type="predicted"/>
<keyword evidence="1" id="KW-0378">Hydrolase</keyword>
<dbReference type="Proteomes" id="UP000248627">
    <property type="component" value="Unassembled WGS sequence"/>
</dbReference>
<evidence type="ECO:0000256" key="1">
    <source>
        <dbReference type="ARBA" id="ARBA00022801"/>
    </source>
</evidence>
<name>A0A2W2CQN4_9ACTN</name>
<dbReference type="SMART" id="SM00331">
    <property type="entry name" value="PP2C_SIG"/>
    <property type="match status" value="1"/>
</dbReference>
<reference evidence="2 3" key="1">
    <citation type="submission" date="2018-01" db="EMBL/GenBank/DDBJ databases">
        <title>Draft genome sequence of Jishengella endophytica.</title>
        <authorList>
            <person name="Sahin N."/>
            <person name="Ay H."/>
            <person name="Saygin H."/>
        </authorList>
    </citation>
    <scope>NUCLEOTIDE SEQUENCE [LARGE SCALE GENOMIC DNA]</scope>
    <source>
        <strain evidence="2 3">DSM 45430</strain>
    </source>
</reference>
<dbReference type="InterPro" id="IPR052016">
    <property type="entry name" value="Bact_Sigma-Reg"/>
</dbReference>
<dbReference type="SUPFAM" id="SSF81606">
    <property type="entry name" value="PP2C-like"/>
    <property type="match status" value="1"/>
</dbReference>
<protein>
    <submittedName>
        <fullName evidence="2">Uncharacterized protein</fullName>
    </submittedName>
</protein>
<dbReference type="RefSeq" id="WP_111241289.1">
    <property type="nucleotide sequence ID" value="NZ_POTX01000003.1"/>
</dbReference>
<dbReference type="GO" id="GO:0016791">
    <property type="term" value="F:phosphatase activity"/>
    <property type="evidence" value="ECO:0007669"/>
    <property type="project" value="TreeGrafter"/>
</dbReference>
<organism evidence="2 3">
    <name type="scientific">Micromonospora endophytica</name>
    <dbReference type="NCBI Taxonomy" id="515350"/>
    <lineage>
        <taxon>Bacteria</taxon>
        <taxon>Bacillati</taxon>
        <taxon>Actinomycetota</taxon>
        <taxon>Actinomycetes</taxon>
        <taxon>Micromonosporales</taxon>
        <taxon>Micromonosporaceae</taxon>
        <taxon>Micromonospora</taxon>
    </lineage>
</organism>